<dbReference type="PANTHER" id="PTHR43768:SF3">
    <property type="entry name" value="TREHALOSE 6-PHOSPHATE PHOSPHATASE"/>
    <property type="match status" value="1"/>
</dbReference>
<dbReference type="PRINTS" id="PR00413">
    <property type="entry name" value="HADHALOGNASE"/>
</dbReference>
<evidence type="ECO:0000256" key="4">
    <source>
        <dbReference type="ARBA" id="ARBA00022801"/>
    </source>
</evidence>
<dbReference type="SFLD" id="SFLDG01129">
    <property type="entry name" value="C1.5:_HAD__Beta-PGM__Phosphata"/>
    <property type="match status" value="1"/>
</dbReference>
<dbReference type="InterPro" id="IPR003337">
    <property type="entry name" value="Trehalose_PPase"/>
</dbReference>
<dbReference type="Proteomes" id="UP001597100">
    <property type="component" value="Unassembled WGS sequence"/>
</dbReference>
<evidence type="ECO:0000313" key="6">
    <source>
        <dbReference type="EMBL" id="MFD0976909.1"/>
    </source>
</evidence>
<comment type="similarity">
    <text evidence="3 5">Belongs to the trehalose phosphatase family.</text>
</comment>
<dbReference type="CDD" id="cd01627">
    <property type="entry name" value="HAD_TPP"/>
    <property type="match status" value="1"/>
</dbReference>
<dbReference type="InterPro" id="IPR036412">
    <property type="entry name" value="HAD-like_sf"/>
</dbReference>
<keyword evidence="5" id="KW-0479">Metal-binding</keyword>
<evidence type="ECO:0000256" key="2">
    <source>
        <dbReference type="ARBA" id="ARBA00006171"/>
    </source>
</evidence>
<organism evidence="6 7">
    <name type="scientific">Salinimicrobium gaetbulicola</name>
    <dbReference type="NCBI Taxonomy" id="999702"/>
    <lineage>
        <taxon>Bacteria</taxon>
        <taxon>Pseudomonadati</taxon>
        <taxon>Bacteroidota</taxon>
        <taxon>Flavobacteriia</taxon>
        <taxon>Flavobacteriales</taxon>
        <taxon>Flavobacteriaceae</taxon>
        <taxon>Salinimicrobium</taxon>
    </lineage>
</organism>
<dbReference type="InterPro" id="IPR006379">
    <property type="entry name" value="HAD-SF_hydro_IIB"/>
</dbReference>
<evidence type="ECO:0000256" key="1">
    <source>
        <dbReference type="ARBA" id="ARBA00005199"/>
    </source>
</evidence>
<accession>A0ABW3IFU0</accession>
<dbReference type="InterPro" id="IPR023198">
    <property type="entry name" value="PGP-like_dom2"/>
</dbReference>
<dbReference type="EC" id="3.1.3.12" evidence="5"/>
<protein>
    <recommendedName>
        <fullName evidence="5">Trehalose 6-phosphate phosphatase</fullName>
        <ecNumber evidence="5">3.1.3.12</ecNumber>
    </recommendedName>
</protein>
<dbReference type="SUPFAM" id="SSF56784">
    <property type="entry name" value="HAD-like"/>
    <property type="match status" value="2"/>
</dbReference>
<gene>
    <name evidence="6" type="primary">otsB</name>
    <name evidence="6" type="ORF">ACFQ1G_08905</name>
</gene>
<dbReference type="InterPro" id="IPR006439">
    <property type="entry name" value="HAD-SF_hydro_IA"/>
</dbReference>
<dbReference type="NCBIfam" id="TIGR01509">
    <property type="entry name" value="HAD-SF-IA-v3"/>
    <property type="match status" value="1"/>
</dbReference>
<proteinExistence type="inferred from homology"/>
<dbReference type="Pfam" id="PF02358">
    <property type="entry name" value="Trehalose_PPase"/>
    <property type="match status" value="1"/>
</dbReference>
<dbReference type="InterPro" id="IPR044651">
    <property type="entry name" value="OTSB-like"/>
</dbReference>
<dbReference type="NCBIfam" id="TIGR00685">
    <property type="entry name" value="T6PP"/>
    <property type="match status" value="1"/>
</dbReference>
<dbReference type="Gene3D" id="3.30.70.1020">
    <property type="entry name" value="Trehalose-6-phosphate phosphatase related protein, domain 2"/>
    <property type="match status" value="1"/>
</dbReference>
<evidence type="ECO:0000256" key="3">
    <source>
        <dbReference type="ARBA" id="ARBA00008770"/>
    </source>
</evidence>
<dbReference type="GO" id="GO:0004805">
    <property type="term" value="F:trehalose-phosphatase activity"/>
    <property type="evidence" value="ECO:0007669"/>
    <property type="project" value="UniProtKB-EC"/>
</dbReference>
<dbReference type="SFLD" id="SFLDS00003">
    <property type="entry name" value="Haloacid_Dehalogenase"/>
    <property type="match status" value="1"/>
</dbReference>
<dbReference type="PANTHER" id="PTHR43768">
    <property type="entry name" value="TREHALOSE 6-PHOSPHATE PHOSPHATASE"/>
    <property type="match status" value="1"/>
</dbReference>
<evidence type="ECO:0000313" key="7">
    <source>
        <dbReference type="Proteomes" id="UP001597100"/>
    </source>
</evidence>
<dbReference type="Gene3D" id="1.10.150.240">
    <property type="entry name" value="Putative phosphatase, domain 2"/>
    <property type="match status" value="1"/>
</dbReference>
<comment type="function">
    <text evidence="5">Removes the phosphate from trehalose 6-phosphate to produce free trehalose.</text>
</comment>
<keyword evidence="5" id="KW-0460">Magnesium</keyword>
<dbReference type="RefSeq" id="WP_380738735.1">
    <property type="nucleotide sequence ID" value="NZ_JBHTJP010000034.1"/>
</dbReference>
<comment type="similarity">
    <text evidence="2">Belongs to the HAD-like hydrolase superfamily. CbbY/CbbZ/Gph/YieH family.</text>
</comment>
<evidence type="ECO:0000256" key="5">
    <source>
        <dbReference type="RuleBase" id="RU361117"/>
    </source>
</evidence>
<keyword evidence="7" id="KW-1185">Reference proteome</keyword>
<dbReference type="InterPro" id="IPR023214">
    <property type="entry name" value="HAD_sf"/>
</dbReference>
<reference evidence="7" key="1">
    <citation type="journal article" date="2019" name="Int. J. Syst. Evol. Microbiol.">
        <title>The Global Catalogue of Microorganisms (GCM) 10K type strain sequencing project: providing services to taxonomists for standard genome sequencing and annotation.</title>
        <authorList>
            <consortium name="The Broad Institute Genomics Platform"/>
            <consortium name="The Broad Institute Genome Sequencing Center for Infectious Disease"/>
            <person name="Wu L."/>
            <person name="Ma J."/>
        </authorList>
    </citation>
    <scope>NUCLEOTIDE SEQUENCE [LARGE SCALE GENOMIC DNA]</scope>
    <source>
        <strain evidence="7">CCUG 60898</strain>
    </source>
</reference>
<dbReference type="Pfam" id="PF00702">
    <property type="entry name" value="Hydrolase"/>
    <property type="match status" value="1"/>
</dbReference>
<keyword evidence="4 5" id="KW-0378">Hydrolase</keyword>
<dbReference type="NCBIfam" id="TIGR02009">
    <property type="entry name" value="PGMB-YQAB-SF"/>
    <property type="match status" value="1"/>
</dbReference>
<comment type="caution">
    <text evidence="6">The sequence shown here is derived from an EMBL/GenBank/DDBJ whole genome shotgun (WGS) entry which is preliminary data.</text>
</comment>
<sequence>MKYALQAAIFDLDGVVTKTANLHSKAWGMAFEKYNGRRIQEGKESFESYDPRVDYPKYIDGIPRFDGVRNFLKSRDLELPEGTPGDNENDETVYGLGNQKNELFQELIKKEGVTVLERNVEVIKAWKEKGIRTAVISSSKNCKMILEKAGLEDLFEVRVDGVVSEEMNIPGKPAPDIFLKAAEELGVKPGETLIVEDAQAGVEAGKKGNFRLVIGIINASGEQELLKAGADIAVNDLQELDLEFKNPKKTNSLPSALKCFGELSDIFKKEQPMLFLDFDGTLSPIVEHHKDARISEEMRELVFELSKKYKVAVVSGRGLADVREKVALPEIYYAGSHGYEISGPNGFSKDHEEAVKVMPVFDEIEPILKDRLRDISGVDFERKKFTLAIHYRQVSAEQEPKVHKIVSEVLKDHPKVLPAGGKKVIEIRPDIDWHKGKAVEFLKQQLSNDKDPLSVYVGDDVTDEDAFKFVSHGIGILVGEHGQDTYADYHLENIHQVEQFLRKMLE</sequence>
<name>A0ABW3IFU0_9FLAO</name>
<dbReference type="InterPro" id="IPR010976">
    <property type="entry name" value="B-phosphoglucomutase_hydrolase"/>
</dbReference>
<dbReference type="Gene3D" id="3.40.50.1000">
    <property type="entry name" value="HAD superfamily/HAD-like"/>
    <property type="match status" value="2"/>
</dbReference>
<dbReference type="EMBL" id="JBHTJP010000034">
    <property type="protein sequence ID" value="MFD0976909.1"/>
    <property type="molecule type" value="Genomic_DNA"/>
</dbReference>
<comment type="cofactor">
    <cofactor evidence="5">
        <name>Mg(2+)</name>
        <dbReference type="ChEBI" id="CHEBI:18420"/>
    </cofactor>
</comment>
<comment type="catalytic activity">
    <reaction evidence="5">
        <text>alpha,alpha-trehalose 6-phosphate + H2O = alpha,alpha-trehalose + phosphate</text>
        <dbReference type="Rhea" id="RHEA:23420"/>
        <dbReference type="ChEBI" id="CHEBI:15377"/>
        <dbReference type="ChEBI" id="CHEBI:16551"/>
        <dbReference type="ChEBI" id="CHEBI:43474"/>
        <dbReference type="ChEBI" id="CHEBI:58429"/>
        <dbReference type="EC" id="3.1.3.12"/>
    </reaction>
</comment>
<dbReference type="NCBIfam" id="TIGR01484">
    <property type="entry name" value="HAD-SF-IIB"/>
    <property type="match status" value="1"/>
</dbReference>
<comment type="pathway">
    <text evidence="1 5">Glycan biosynthesis; trehalose biosynthesis.</text>
</comment>